<feature type="region of interest" description="Disordered" evidence="1">
    <location>
        <begin position="1"/>
        <end position="78"/>
    </location>
</feature>
<accession>A0ABW8LLD5</accession>
<proteinExistence type="predicted"/>
<evidence type="ECO:0000313" key="3">
    <source>
        <dbReference type="EMBL" id="MFK4265136.1"/>
    </source>
</evidence>
<sequence>MTYEDDSGAPGRGAPSGQGGSGQPPRPPVPPAAPGAAPQPAQPGLPSYPQPHPQPGGGPVPGAPWPPPPPAPVPPRRGGGKVATVIAMVVLLLAGGMAVALSKHSSSGSDSSGGPAANQSSPPAHALHQKWQAELPKSHVRGNLSGLPALWTTDRGPVYADDNGVRAFDPETGKKLWTVKTPKGASEVCAIAPQPNSDGVGAAVYDAGGNDCAFLVVFDTETGKTLWSKNLSSGYKTVAPHVEVSEDTVVTGIGPVSAYSISGGDKKWTVYSRGRDCGNDIVWSSDYLAASSSCSDVKPEDQLSIHDLRYGDVWKFPGEKRDVEQVVGDDPLTLVLAEQDGNDDAKRYLQTYTKDGKPDKTFRLTGKLANVQFGNTDVVVRDESVLLSNYDDTAGLGATDLKTGKVLWSKKQTRQVGLEDGKVVALKAAEQPGGDPTLVSVGPRDGKEESQGVLYTPKHSLNRVDMMSVGALGNTLYVIGHPIDDPQGKLVLHAFDISGS</sequence>
<evidence type="ECO:0000313" key="4">
    <source>
        <dbReference type="Proteomes" id="UP001620295"/>
    </source>
</evidence>
<dbReference type="RefSeq" id="WP_404745999.1">
    <property type="nucleotide sequence ID" value="NZ_JBJDQH010000003.1"/>
</dbReference>
<feature type="compositionally biased region" description="Gly residues" evidence="1">
    <location>
        <begin position="10"/>
        <end position="22"/>
    </location>
</feature>
<feature type="domain" description="Pyrrolo-quinoline quinone repeat" evidence="2">
    <location>
        <begin position="162"/>
        <end position="276"/>
    </location>
</feature>
<dbReference type="SMART" id="SM00564">
    <property type="entry name" value="PQQ"/>
    <property type="match status" value="3"/>
</dbReference>
<reference evidence="3 4" key="1">
    <citation type="submission" date="2024-11" db="EMBL/GenBank/DDBJ databases">
        <title>The Natural Products Discovery Center: Release of the First 8490 Sequenced Strains for Exploring Actinobacteria Biosynthetic Diversity.</title>
        <authorList>
            <person name="Kalkreuter E."/>
            <person name="Kautsar S.A."/>
            <person name="Yang D."/>
            <person name="Bader C.D."/>
            <person name="Teijaro C.N."/>
            <person name="Fluegel L."/>
            <person name="Davis C.M."/>
            <person name="Simpson J.R."/>
            <person name="Lauterbach L."/>
            <person name="Steele A.D."/>
            <person name="Gui C."/>
            <person name="Meng S."/>
            <person name="Li G."/>
            <person name="Viehrig K."/>
            <person name="Ye F."/>
            <person name="Su P."/>
            <person name="Kiefer A.F."/>
            <person name="Nichols A."/>
            <person name="Cepeda A.J."/>
            <person name="Yan W."/>
            <person name="Fan B."/>
            <person name="Jiang Y."/>
            <person name="Adhikari A."/>
            <person name="Zheng C.-J."/>
            <person name="Schuster L."/>
            <person name="Cowan T.M."/>
            <person name="Smanski M.J."/>
            <person name="Chevrette M.G."/>
            <person name="De Carvalho L.P.S."/>
            <person name="Shen B."/>
        </authorList>
    </citation>
    <scope>NUCLEOTIDE SEQUENCE [LARGE SCALE GENOMIC DNA]</scope>
    <source>
        <strain evidence="3 4">NPDC020863</strain>
    </source>
</reference>
<feature type="compositionally biased region" description="Pro residues" evidence="1">
    <location>
        <begin position="24"/>
        <end position="33"/>
    </location>
</feature>
<dbReference type="Gene3D" id="2.130.10.10">
    <property type="entry name" value="YVTN repeat-like/Quinoprotein amine dehydrogenase"/>
    <property type="match status" value="1"/>
</dbReference>
<dbReference type="Proteomes" id="UP001620295">
    <property type="component" value="Unassembled WGS sequence"/>
</dbReference>
<feature type="compositionally biased region" description="Pro residues" evidence="1">
    <location>
        <begin position="40"/>
        <end position="75"/>
    </location>
</feature>
<dbReference type="InterPro" id="IPR018391">
    <property type="entry name" value="PQQ_b-propeller_rpt"/>
</dbReference>
<name>A0ABW8LLD5_9ACTN</name>
<organism evidence="3 4">
    <name type="scientific">Streptomyces milbemycinicus</name>
    <dbReference type="NCBI Taxonomy" id="476552"/>
    <lineage>
        <taxon>Bacteria</taxon>
        <taxon>Bacillati</taxon>
        <taxon>Actinomycetota</taxon>
        <taxon>Actinomycetes</taxon>
        <taxon>Kitasatosporales</taxon>
        <taxon>Streptomycetaceae</taxon>
        <taxon>Streptomyces</taxon>
    </lineage>
</organism>
<dbReference type="EMBL" id="JBJDQH010000003">
    <property type="protein sequence ID" value="MFK4265136.1"/>
    <property type="molecule type" value="Genomic_DNA"/>
</dbReference>
<gene>
    <name evidence="3" type="ORF">ACI2L5_09340</name>
</gene>
<evidence type="ECO:0000256" key="1">
    <source>
        <dbReference type="SAM" id="MobiDB-lite"/>
    </source>
</evidence>
<feature type="compositionally biased region" description="Low complexity" evidence="1">
    <location>
        <begin position="102"/>
        <end position="114"/>
    </location>
</feature>
<protein>
    <submittedName>
        <fullName evidence="3">PQQ-binding-like beta-propeller repeat protein</fullName>
    </submittedName>
</protein>
<feature type="region of interest" description="Disordered" evidence="1">
    <location>
        <begin position="102"/>
        <end position="128"/>
    </location>
</feature>
<dbReference type="PANTHER" id="PTHR34512">
    <property type="entry name" value="CELL SURFACE PROTEIN"/>
    <property type="match status" value="1"/>
</dbReference>
<dbReference type="InterPro" id="IPR011047">
    <property type="entry name" value="Quinoprotein_ADH-like_sf"/>
</dbReference>
<dbReference type="InterPro" id="IPR002372">
    <property type="entry name" value="PQQ_rpt_dom"/>
</dbReference>
<keyword evidence="4" id="KW-1185">Reference proteome</keyword>
<dbReference type="Pfam" id="PF13360">
    <property type="entry name" value="PQQ_2"/>
    <property type="match status" value="1"/>
</dbReference>
<dbReference type="PANTHER" id="PTHR34512:SF30">
    <property type="entry name" value="OUTER MEMBRANE PROTEIN ASSEMBLY FACTOR BAMB"/>
    <property type="match status" value="1"/>
</dbReference>
<dbReference type="SUPFAM" id="SSF50998">
    <property type="entry name" value="Quinoprotein alcohol dehydrogenase-like"/>
    <property type="match status" value="1"/>
</dbReference>
<comment type="caution">
    <text evidence="3">The sequence shown here is derived from an EMBL/GenBank/DDBJ whole genome shotgun (WGS) entry which is preliminary data.</text>
</comment>
<evidence type="ECO:0000259" key="2">
    <source>
        <dbReference type="Pfam" id="PF13360"/>
    </source>
</evidence>
<dbReference type="InterPro" id="IPR015943">
    <property type="entry name" value="WD40/YVTN_repeat-like_dom_sf"/>
</dbReference>